<gene>
    <name evidence="1" type="ORF">E2C01_088898</name>
</gene>
<dbReference type="EMBL" id="VSRR010095988">
    <property type="protein sequence ID" value="MPC93757.1"/>
    <property type="molecule type" value="Genomic_DNA"/>
</dbReference>
<evidence type="ECO:0000313" key="2">
    <source>
        <dbReference type="Proteomes" id="UP000324222"/>
    </source>
</evidence>
<accession>A0A5B7JKU2</accession>
<organism evidence="1 2">
    <name type="scientific">Portunus trituberculatus</name>
    <name type="common">Swimming crab</name>
    <name type="synonym">Neptunus trituberculatus</name>
    <dbReference type="NCBI Taxonomy" id="210409"/>
    <lineage>
        <taxon>Eukaryota</taxon>
        <taxon>Metazoa</taxon>
        <taxon>Ecdysozoa</taxon>
        <taxon>Arthropoda</taxon>
        <taxon>Crustacea</taxon>
        <taxon>Multicrustacea</taxon>
        <taxon>Malacostraca</taxon>
        <taxon>Eumalacostraca</taxon>
        <taxon>Eucarida</taxon>
        <taxon>Decapoda</taxon>
        <taxon>Pleocyemata</taxon>
        <taxon>Brachyura</taxon>
        <taxon>Eubrachyura</taxon>
        <taxon>Portunoidea</taxon>
        <taxon>Portunidae</taxon>
        <taxon>Portuninae</taxon>
        <taxon>Portunus</taxon>
    </lineage>
</organism>
<comment type="caution">
    <text evidence="1">The sequence shown here is derived from an EMBL/GenBank/DDBJ whole genome shotgun (WGS) entry which is preliminary data.</text>
</comment>
<sequence>MCQHQQEVLNDVSNQKLLQDSAFSHHPSLGQQEMLLSIIFLYLEKALELAWLHNYLQHCPARVNQIPGLEVKLSGATSTGEHTRHSTPSVGNELRRLSRFGRKCPET</sequence>
<dbReference type="Proteomes" id="UP000324222">
    <property type="component" value="Unassembled WGS sequence"/>
</dbReference>
<keyword evidence="2" id="KW-1185">Reference proteome</keyword>
<name>A0A5B7JKU2_PORTR</name>
<reference evidence="1 2" key="1">
    <citation type="submission" date="2019-05" db="EMBL/GenBank/DDBJ databases">
        <title>Another draft genome of Portunus trituberculatus and its Hox gene families provides insights of decapod evolution.</title>
        <authorList>
            <person name="Jeong J.-H."/>
            <person name="Song I."/>
            <person name="Kim S."/>
            <person name="Choi T."/>
            <person name="Kim D."/>
            <person name="Ryu S."/>
            <person name="Kim W."/>
        </authorList>
    </citation>
    <scope>NUCLEOTIDE SEQUENCE [LARGE SCALE GENOMIC DNA]</scope>
    <source>
        <tissue evidence="1">Muscle</tissue>
    </source>
</reference>
<evidence type="ECO:0000313" key="1">
    <source>
        <dbReference type="EMBL" id="MPC93757.1"/>
    </source>
</evidence>
<dbReference type="AlphaFoldDB" id="A0A5B7JKU2"/>
<proteinExistence type="predicted"/>
<protein>
    <submittedName>
        <fullName evidence="1">Uncharacterized protein</fullName>
    </submittedName>
</protein>